<reference evidence="2" key="1">
    <citation type="submission" date="2021-06" db="EMBL/GenBank/DDBJ databases">
        <authorList>
            <person name="Kallberg Y."/>
            <person name="Tangrot J."/>
            <person name="Rosling A."/>
        </authorList>
    </citation>
    <scope>NUCLEOTIDE SEQUENCE</scope>
    <source>
        <strain evidence="2">UK204</strain>
    </source>
</reference>
<feature type="compositionally biased region" description="Polar residues" evidence="1">
    <location>
        <begin position="183"/>
        <end position="193"/>
    </location>
</feature>
<evidence type="ECO:0000313" key="3">
    <source>
        <dbReference type="Proteomes" id="UP000789570"/>
    </source>
</evidence>
<dbReference type="AlphaFoldDB" id="A0A9N9ELY8"/>
<gene>
    <name evidence="2" type="ORF">FCALED_LOCUS12665</name>
</gene>
<accession>A0A9N9ELY8</accession>
<feature type="compositionally biased region" description="Basic and acidic residues" evidence="1">
    <location>
        <begin position="171"/>
        <end position="181"/>
    </location>
</feature>
<evidence type="ECO:0000313" key="2">
    <source>
        <dbReference type="EMBL" id="CAG8684250.1"/>
    </source>
</evidence>
<feature type="region of interest" description="Disordered" evidence="1">
    <location>
        <begin position="159"/>
        <end position="200"/>
    </location>
</feature>
<comment type="caution">
    <text evidence="2">The sequence shown here is derived from an EMBL/GenBank/DDBJ whole genome shotgun (WGS) entry which is preliminary data.</text>
</comment>
<feature type="non-terminal residue" evidence="2">
    <location>
        <position position="1"/>
    </location>
</feature>
<dbReference type="Proteomes" id="UP000789570">
    <property type="component" value="Unassembled WGS sequence"/>
</dbReference>
<dbReference type="OrthoDB" id="2417244at2759"/>
<name>A0A9N9ELY8_9GLOM</name>
<dbReference type="EMBL" id="CAJVPQ010006388">
    <property type="protein sequence ID" value="CAG8684250.1"/>
    <property type="molecule type" value="Genomic_DNA"/>
</dbReference>
<organism evidence="2 3">
    <name type="scientific">Funneliformis caledonium</name>
    <dbReference type="NCBI Taxonomy" id="1117310"/>
    <lineage>
        <taxon>Eukaryota</taxon>
        <taxon>Fungi</taxon>
        <taxon>Fungi incertae sedis</taxon>
        <taxon>Mucoromycota</taxon>
        <taxon>Glomeromycotina</taxon>
        <taxon>Glomeromycetes</taxon>
        <taxon>Glomerales</taxon>
        <taxon>Glomeraceae</taxon>
        <taxon>Funneliformis</taxon>
    </lineage>
</organism>
<keyword evidence="3" id="KW-1185">Reference proteome</keyword>
<proteinExistence type="predicted"/>
<protein>
    <submittedName>
        <fullName evidence="2">6457_t:CDS:1</fullName>
    </submittedName>
</protein>
<feature type="non-terminal residue" evidence="2">
    <location>
        <position position="218"/>
    </location>
</feature>
<evidence type="ECO:0000256" key="1">
    <source>
        <dbReference type="SAM" id="MobiDB-lite"/>
    </source>
</evidence>
<feature type="compositionally biased region" description="Polar residues" evidence="1">
    <location>
        <begin position="1"/>
        <end position="18"/>
    </location>
</feature>
<sequence length="218" mass="25214">MSNSTFPTFNALSSSQTEMDGERDLQRNLFNGSKMRRTGSLQYVFPSFQNQQRNPPRRSRSTPNFSVKYARVYDDNDKYGLFTLSIYEGFSSKQKEEKEDKEAQNEKVYEAKDIFTQTLGTDCKLDKHLTTHRPKGHVPENYKRLLESQSQKNNRIIIRSINSGKTPTQKTYDHVSTEDRSGQFPSTYPSSKSESGRDVKERALGSWQLFRNEHVDSS</sequence>
<feature type="region of interest" description="Disordered" evidence="1">
    <location>
        <begin position="1"/>
        <end position="22"/>
    </location>
</feature>